<organism evidence="3 4">
    <name type="scientific">Ficus carica</name>
    <name type="common">Common fig</name>
    <dbReference type="NCBI Taxonomy" id="3494"/>
    <lineage>
        <taxon>Eukaryota</taxon>
        <taxon>Viridiplantae</taxon>
        <taxon>Streptophyta</taxon>
        <taxon>Embryophyta</taxon>
        <taxon>Tracheophyta</taxon>
        <taxon>Spermatophyta</taxon>
        <taxon>Magnoliopsida</taxon>
        <taxon>eudicotyledons</taxon>
        <taxon>Gunneridae</taxon>
        <taxon>Pentapetalae</taxon>
        <taxon>rosids</taxon>
        <taxon>fabids</taxon>
        <taxon>Rosales</taxon>
        <taxon>Moraceae</taxon>
        <taxon>Ficeae</taxon>
        <taxon>Ficus</taxon>
    </lineage>
</organism>
<dbReference type="InterPro" id="IPR034430">
    <property type="entry name" value="PSY"/>
</dbReference>
<keyword evidence="2" id="KW-0732">Signal</keyword>
<dbReference type="Gramene" id="FCD_00002021-RA">
    <property type="protein sequence ID" value="FCD_00002021-RA:cds"/>
    <property type="gene ID" value="FCD_00002021"/>
</dbReference>
<sequence>MMGFRARVCLLCLLLISYAAVLICSARTTVLLSDHEKFVVGMKRSLRVRTNDYDEPTANRGHDPPSSSRSRSGKAGGSRRA</sequence>
<feature type="chain" id="PRO_5044219460" evidence="2">
    <location>
        <begin position="27"/>
        <end position="81"/>
    </location>
</feature>
<dbReference type="PANTHER" id="PTHR37177">
    <property type="entry name" value="PROTEIN PSY1"/>
    <property type="match status" value="1"/>
</dbReference>
<dbReference type="EMBL" id="BTGU01000001">
    <property type="protein sequence ID" value="GMN23707.1"/>
    <property type="molecule type" value="Genomic_DNA"/>
</dbReference>
<evidence type="ECO:0000256" key="2">
    <source>
        <dbReference type="SAM" id="SignalP"/>
    </source>
</evidence>
<proteinExistence type="predicted"/>
<dbReference type="PANTHER" id="PTHR37177:SF4">
    <property type="entry name" value="PROTEIN PSY1"/>
    <property type="match status" value="1"/>
</dbReference>
<evidence type="ECO:0000256" key="1">
    <source>
        <dbReference type="SAM" id="MobiDB-lite"/>
    </source>
</evidence>
<dbReference type="AlphaFoldDB" id="A0AA87YV35"/>
<reference evidence="3" key="1">
    <citation type="submission" date="2023-07" db="EMBL/GenBank/DDBJ databases">
        <title>draft genome sequence of fig (Ficus carica).</title>
        <authorList>
            <person name="Takahashi T."/>
            <person name="Nishimura K."/>
        </authorList>
    </citation>
    <scope>NUCLEOTIDE SEQUENCE</scope>
</reference>
<evidence type="ECO:0000313" key="4">
    <source>
        <dbReference type="Proteomes" id="UP001187192"/>
    </source>
</evidence>
<feature type="region of interest" description="Disordered" evidence="1">
    <location>
        <begin position="50"/>
        <end position="81"/>
    </location>
</feature>
<protein>
    <submittedName>
        <fullName evidence="3">Uncharacterized protein</fullName>
    </submittedName>
</protein>
<evidence type="ECO:0000313" key="3">
    <source>
        <dbReference type="EMBL" id="GMN23707.1"/>
    </source>
</evidence>
<comment type="caution">
    <text evidence="3">The sequence shown here is derived from an EMBL/GenBank/DDBJ whole genome shotgun (WGS) entry which is preliminary data.</text>
</comment>
<accession>A0AA87YV35</accession>
<feature type="signal peptide" evidence="2">
    <location>
        <begin position="1"/>
        <end position="26"/>
    </location>
</feature>
<gene>
    <name evidence="3" type="ORF">TIFTF001_000224</name>
</gene>
<dbReference type="Proteomes" id="UP001187192">
    <property type="component" value="Unassembled WGS sequence"/>
</dbReference>
<name>A0AA87YV35_FICCA</name>
<keyword evidence="4" id="KW-1185">Reference proteome</keyword>